<sequence length="249" mass="26262">MADAQQARPDPRGEATGSRGREADPMIEAGSAPPASNGGSARPDARLQTAAPPAARSPRLHTASPADGRLHTPPLPSPARPCCHTAGILSPRRSSPAGELVTPVDTGRPPARLHSPAPAGSPALDATCPRGPPHGIDPGWPPALGQPVRLICVTKFLLRKIPQPKSPPYEKHAEANQHVQGEEDHDCVGDDYVENEELDDEANQQVPVSSSSTDFFLHAASPAMTSAPARWLSISWDAMTYKWSCVCSA</sequence>
<dbReference type="Gramene" id="OQU76239">
    <property type="protein sequence ID" value="OQU76239"/>
    <property type="gene ID" value="SORBI_3010G117850"/>
</dbReference>
<dbReference type="Proteomes" id="UP000000768">
    <property type="component" value="Chromosome 10"/>
</dbReference>
<gene>
    <name evidence="2" type="ORF">SORBI_3010G117850</name>
</gene>
<dbReference type="InParanoid" id="A0A1W0VSH4"/>
<reference evidence="2 3" key="1">
    <citation type="journal article" date="2009" name="Nature">
        <title>The Sorghum bicolor genome and the diversification of grasses.</title>
        <authorList>
            <person name="Paterson A.H."/>
            <person name="Bowers J.E."/>
            <person name="Bruggmann R."/>
            <person name="Dubchak I."/>
            <person name="Grimwood J."/>
            <person name="Gundlach H."/>
            <person name="Haberer G."/>
            <person name="Hellsten U."/>
            <person name="Mitros T."/>
            <person name="Poliakov A."/>
            <person name="Schmutz J."/>
            <person name="Spannagl M."/>
            <person name="Tang H."/>
            <person name="Wang X."/>
            <person name="Wicker T."/>
            <person name="Bharti A.K."/>
            <person name="Chapman J."/>
            <person name="Feltus F.A."/>
            <person name="Gowik U."/>
            <person name="Grigoriev I.V."/>
            <person name="Lyons E."/>
            <person name="Maher C.A."/>
            <person name="Martis M."/>
            <person name="Narechania A."/>
            <person name="Otillar R.P."/>
            <person name="Penning B.W."/>
            <person name="Salamov A.A."/>
            <person name="Wang Y."/>
            <person name="Zhang L."/>
            <person name="Carpita N.C."/>
            <person name="Freeling M."/>
            <person name="Gingle A.R."/>
            <person name="Hash C.T."/>
            <person name="Keller B."/>
            <person name="Klein P."/>
            <person name="Kresovich S."/>
            <person name="McCann M.C."/>
            <person name="Ming R."/>
            <person name="Peterson D.G."/>
            <person name="Mehboob-ur-Rahman"/>
            <person name="Ware D."/>
            <person name="Westhoff P."/>
            <person name="Mayer K.F."/>
            <person name="Messing J."/>
            <person name="Rokhsar D.S."/>
        </authorList>
    </citation>
    <scope>NUCLEOTIDE SEQUENCE [LARGE SCALE GENOMIC DNA]</scope>
    <source>
        <strain evidence="3">cv. BTx623</strain>
    </source>
</reference>
<evidence type="ECO:0000256" key="1">
    <source>
        <dbReference type="SAM" id="MobiDB-lite"/>
    </source>
</evidence>
<dbReference type="EMBL" id="CM000769">
    <property type="protein sequence ID" value="OQU76239.1"/>
    <property type="molecule type" value="Genomic_DNA"/>
</dbReference>
<name>A0A1W0VSH4_SORBI</name>
<evidence type="ECO:0000313" key="2">
    <source>
        <dbReference type="EMBL" id="OQU76239.1"/>
    </source>
</evidence>
<accession>A0A1W0VSH4</accession>
<feature type="compositionally biased region" description="Basic and acidic residues" evidence="1">
    <location>
        <begin position="9"/>
        <end position="24"/>
    </location>
</feature>
<reference evidence="3" key="2">
    <citation type="journal article" date="2018" name="Plant J.">
        <title>The Sorghum bicolor reference genome: improved assembly, gene annotations, a transcriptome atlas, and signatures of genome organization.</title>
        <authorList>
            <person name="McCormick R.F."/>
            <person name="Truong S.K."/>
            <person name="Sreedasyam A."/>
            <person name="Jenkins J."/>
            <person name="Shu S."/>
            <person name="Sims D."/>
            <person name="Kennedy M."/>
            <person name="Amirebrahimi M."/>
            <person name="Weers B.D."/>
            <person name="McKinley B."/>
            <person name="Mattison A."/>
            <person name="Morishige D.T."/>
            <person name="Grimwood J."/>
            <person name="Schmutz J."/>
            <person name="Mullet J.E."/>
        </authorList>
    </citation>
    <scope>NUCLEOTIDE SEQUENCE [LARGE SCALE GENOMIC DNA]</scope>
    <source>
        <strain evidence="3">cv. BTx623</strain>
    </source>
</reference>
<keyword evidence="3" id="KW-1185">Reference proteome</keyword>
<evidence type="ECO:0000313" key="3">
    <source>
        <dbReference type="Proteomes" id="UP000000768"/>
    </source>
</evidence>
<proteinExistence type="predicted"/>
<feature type="compositionally biased region" description="Basic and acidic residues" evidence="1">
    <location>
        <begin position="168"/>
        <end position="187"/>
    </location>
</feature>
<organism evidence="2 3">
    <name type="scientific">Sorghum bicolor</name>
    <name type="common">Sorghum</name>
    <name type="synonym">Sorghum vulgare</name>
    <dbReference type="NCBI Taxonomy" id="4558"/>
    <lineage>
        <taxon>Eukaryota</taxon>
        <taxon>Viridiplantae</taxon>
        <taxon>Streptophyta</taxon>
        <taxon>Embryophyta</taxon>
        <taxon>Tracheophyta</taxon>
        <taxon>Spermatophyta</taxon>
        <taxon>Magnoliopsida</taxon>
        <taxon>Liliopsida</taxon>
        <taxon>Poales</taxon>
        <taxon>Poaceae</taxon>
        <taxon>PACMAD clade</taxon>
        <taxon>Panicoideae</taxon>
        <taxon>Andropogonodae</taxon>
        <taxon>Andropogoneae</taxon>
        <taxon>Sorghinae</taxon>
        <taxon>Sorghum</taxon>
    </lineage>
</organism>
<feature type="region of interest" description="Disordered" evidence="1">
    <location>
        <begin position="1"/>
        <end position="141"/>
    </location>
</feature>
<dbReference type="AlphaFoldDB" id="A0A1W0VSH4"/>
<feature type="region of interest" description="Disordered" evidence="1">
    <location>
        <begin position="163"/>
        <end position="187"/>
    </location>
</feature>
<protein>
    <submittedName>
        <fullName evidence="2">Uncharacterized protein</fullName>
    </submittedName>
</protein>